<dbReference type="InterPro" id="IPR013595">
    <property type="entry name" value="Pept_S33_TAP-like_C"/>
</dbReference>
<evidence type="ECO:0000256" key="1">
    <source>
        <dbReference type="SAM" id="MobiDB-lite"/>
    </source>
</evidence>
<keyword evidence="4" id="KW-1185">Reference proteome</keyword>
<proteinExistence type="predicted"/>
<evidence type="ECO:0000313" key="3">
    <source>
        <dbReference type="EMBL" id="MCY1140892.1"/>
    </source>
</evidence>
<name>A0ABT4B4B7_9ACTN</name>
<dbReference type="Pfam" id="PF08386">
    <property type="entry name" value="Abhydrolase_4"/>
    <property type="match status" value="1"/>
</dbReference>
<keyword evidence="3" id="KW-0378">Hydrolase</keyword>
<feature type="domain" description="Peptidase S33 tripeptidyl aminopeptidase-like C-terminal" evidence="2">
    <location>
        <begin position="41"/>
        <end position="88"/>
    </location>
</feature>
<dbReference type="Proteomes" id="UP001151002">
    <property type="component" value="Unassembled WGS sequence"/>
</dbReference>
<evidence type="ECO:0000313" key="4">
    <source>
        <dbReference type="Proteomes" id="UP001151002"/>
    </source>
</evidence>
<accession>A0ABT4B4B7</accession>
<organism evidence="3 4">
    <name type="scientific">Paractinoplanes pyxinae</name>
    <dbReference type="NCBI Taxonomy" id="2997416"/>
    <lineage>
        <taxon>Bacteria</taxon>
        <taxon>Bacillati</taxon>
        <taxon>Actinomycetota</taxon>
        <taxon>Actinomycetes</taxon>
        <taxon>Micromonosporales</taxon>
        <taxon>Micromonosporaceae</taxon>
        <taxon>Paractinoplanes</taxon>
    </lineage>
</organism>
<evidence type="ECO:0000259" key="2">
    <source>
        <dbReference type="Pfam" id="PF08386"/>
    </source>
</evidence>
<reference evidence="3" key="1">
    <citation type="submission" date="2022-11" db="EMBL/GenBank/DDBJ databases">
        <authorList>
            <person name="Somphong A."/>
            <person name="Phongsopitanun W."/>
        </authorList>
    </citation>
    <scope>NUCLEOTIDE SEQUENCE</scope>
    <source>
        <strain evidence="3">Pm04-4</strain>
    </source>
</reference>
<feature type="region of interest" description="Disordered" evidence="1">
    <location>
        <begin position="1"/>
        <end position="46"/>
    </location>
</feature>
<gene>
    <name evidence="3" type="ORF">OWR29_23075</name>
</gene>
<dbReference type="GO" id="GO:0016787">
    <property type="term" value="F:hydrolase activity"/>
    <property type="evidence" value="ECO:0007669"/>
    <property type="project" value="UniProtKB-KW"/>
</dbReference>
<dbReference type="EMBL" id="JAPNTZ010000008">
    <property type="protein sequence ID" value="MCY1140892.1"/>
    <property type="molecule type" value="Genomic_DNA"/>
</dbReference>
<feature type="compositionally biased region" description="Low complexity" evidence="1">
    <location>
        <begin position="14"/>
        <end position="38"/>
    </location>
</feature>
<protein>
    <submittedName>
        <fullName evidence="3">Alpha/beta hydrolase</fullName>
    </submittedName>
</protein>
<sequence length="265" mass="28603">MGRPAARGGHRARTGWAGRPCRCAARTSTSPSASTAPRRPSRKLGPRATLITAEESGHGTYVLGDNACALNLATAYLVDGKRPARDTTEGGEQTLRALDAELAASIERQQRMREELAAVLRNPGLVEAPPGFETHVAALTKSDRSFMLLTARIFEPEVVDVMRDLHTRPESAAAAEFDALTEDARQRLAERYAAEIRRDLDENPVLAAAVDKVNAGGDPNTQPVLLHAVVELFNPTQIDVRQRVNALLYPDTSCPSMVADNSCPS</sequence>
<dbReference type="RefSeq" id="WP_267565239.1">
    <property type="nucleotide sequence ID" value="NZ_JAPNTZ010000008.1"/>
</dbReference>
<comment type="caution">
    <text evidence="3">The sequence shown here is derived from an EMBL/GenBank/DDBJ whole genome shotgun (WGS) entry which is preliminary data.</text>
</comment>